<dbReference type="Gene3D" id="3.30.70.1950">
    <property type="match status" value="1"/>
</dbReference>
<evidence type="ECO:0000256" key="1">
    <source>
        <dbReference type="ARBA" id="ARBA00005397"/>
    </source>
</evidence>
<evidence type="ECO:0000313" key="3">
    <source>
        <dbReference type="Proteomes" id="UP000224563"/>
    </source>
</evidence>
<gene>
    <name evidence="2" type="ORF">CSX02_01675</name>
</gene>
<dbReference type="PANTHER" id="PTHR39161">
    <property type="entry name" value="ADAPTER PROTEIN MECA"/>
    <property type="match status" value="1"/>
</dbReference>
<comment type="similarity">
    <text evidence="1">Belongs to the MecA family.</text>
</comment>
<dbReference type="PANTHER" id="PTHR39161:SF1">
    <property type="entry name" value="ADAPTER PROTEIN MECA 1"/>
    <property type="match status" value="1"/>
</dbReference>
<accession>A0A2G3E5X4</accession>
<keyword evidence="3" id="KW-1185">Reference proteome</keyword>
<dbReference type="InterPro" id="IPR038471">
    <property type="entry name" value="MecA_C_sf"/>
</dbReference>
<dbReference type="InterPro" id="IPR008681">
    <property type="entry name" value="Neg-reg_MecA"/>
</dbReference>
<comment type="caution">
    <text evidence="2">The sequence shown here is derived from an EMBL/GenBank/DDBJ whole genome shotgun (WGS) entry which is preliminary data.</text>
</comment>
<reference evidence="2 3" key="2">
    <citation type="submission" date="2017-10" db="EMBL/GenBank/DDBJ databases">
        <authorList>
            <person name="Banno H."/>
            <person name="Chua N.-H."/>
        </authorList>
    </citation>
    <scope>NUCLEOTIDE SEQUENCE [LARGE SCALE GENOMIC DNA]</scope>
    <source>
        <strain evidence="2 3">JK623</strain>
    </source>
</reference>
<dbReference type="AlphaFoldDB" id="A0A2G3E5X4"/>
<dbReference type="RefSeq" id="WP_099385395.1">
    <property type="nucleotide sequence ID" value="NZ_JANSWH010000068.1"/>
</dbReference>
<dbReference type="Pfam" id="PF05389">
    <property type="entry name" value="MecA"/>
    <property type="match status" value="1"/>
</dbReference>
<organism evidence="2 3">
    <name type="scientific">Agathobacter ruminis</name>
    <dbReference type="NCBI Taxonomy" id="1712665"/>
    <lineage>
        <taxon>Bacteria</taxon>
        <taxon>Bacillati</taxon>
        <taxon>Bacillota</taxon>
        <taxon>Clostridia</taxon>
        <taxon>Lachnospirales</taxon>
        <taxon>Lachnospiraceae</taxon>
        <taxon>Agathobacter</taxon>
    </lineage>
</organism>
<sequence length="247" mass="28387">MKIEKLNDNQIRCTLTKDDLAQRQIRLSELAYGSEKARALFRDMIKKANAELGFNAVESPLMVEAIPTSEEEIVLLITKYEYPDELDTRFSRFTDPDMGLYDHLPNGKEHKQIQSVSDIIDIFKNAHEAKKEKPGDEAFKEQLRKQLDSMQRTFWFADLSDAIRLASALKNRIYGETYLCKDTREGGYYLILCKGDLSPEEFNRVCNIAVEFAGKQIPAGTLNRNYFKEHDAIIIEKHAIETLTELA</sequence>
<dbReference type="EMBL" id="PDYG01000004">
    <property type="protein sequence ID" value="PHU38682.1"/>
    <property type="molecule type" value="Genomic_DNA"/>
</dbReference>
<evidence type="ECO:0000313" key="2">
    <source>
        <dbReference type="EMBL" id="PHU38682.1"/>
    </source>
</evidence>
<proteinExistence type="inferred from homology"/>
<dbReference type="Proteomes" id="UP000224563">
    <property type="component" value="Unassembled WGS sequence"/>
</dbReference>
<protein>
    <submittedName>
        <fullName evidence="2">Competence protein</fullName>
    </submittedName>
</protein>
<reference evidence="2 3" key="1">
    <citation type="submission" date="2017-10" db="EMBL/GenBank/DDBJ databases">
        <title>Resolving the taxonomy of Roseburia spp., Eubacterium rectale and Agathobacter spp. through phylogenomic analysis.</title>
        <authorList>
            <person name="Sheridan P.O."/>
            <person name="Walker A.W."/>
            <person name="Duncan S.H."/>
            <person name="Scott K.P."/>
            <person name="Toole P.W.O."/>
            <person name="Luis P."/>
            <person name="Flint H.J."/>
        </authorList>
    </citation>
    <scope>NUCLEOTIDE SEQUENCE [LARGE SCALE GENOMIC DNA]</scope>
    <source>
        <strain evidence="2 3">JK623</strain>
    </source>
</reference>
<name>A0A2G3E5X4_9FIRM</name>